<evidence type="ECO:0000313" key="13">
    <source>
        <dbReference type="EMBL" id="MCK1788753.1"/>
    </source>
</evidence>
<dbReference type="SMART" id="SM00283">
    <property type="entry name" value="MA"/>
    <property type="match status" value="1"/>
</dbReference>
<keyword evidence="2" id="KW-1003">Cell membrane</keyword>
<evidence type="ECO:0000259" key="12">
    <source>
        <dbReference type="PROSITE" id="PS50885"/>
    </source>
</evidence>
<keyword evidence="6 10" id="KW-0472">Membrane</keyword>
<name>A0ABT0ESP2_9PSED</name>
<evidence type="ECO:0000256" key="7">
    <source>
        <dbReference type="ARBA" id="ARBA00023224"/>
    </source>
</evidence>
<dbReference type="InterPro" id="IPR004089">
    <property type="entry name" value="MCPsignal_dom"/>
</dbReference>
<evidence type="ECO:0000256" key="4">
    <source>
        <dbReference type="ARBA" id="ARBA00022692"/>
    </source>
</evidence>
<dbReference type="PRINTS" id="PR00260">
    <property type="entry name" value="CHEMTRNSDUCR"/>
</dbReference>
<dbReference type="Proteomes" id="UP001299876">
    <property type="component" value="Unassembled WGS sequence"/>
</dbReference>
<dbReference type="PANTHER" id="PTHR32089">
    <property type="entry name" value="METHYL-ACCEPTING CHEMOTAXIS PROTEIN MCPB"/>
    <property type="match status" value="1"/>
</dbReference>
<organism evidence="13 14">
    <name type="scientific">Pseudomonas violetae</name>
    <dbReference type="NCBI Taxonomy" id="2915813"/>
    <lineage>
        <taxon>Bacteria</taxon>
        <taxon>Pseudomonadati</taxon>
        <taxon>Pseudomonadota</taxon>
        <taxon>Gammaproteobacteria</taxon>
        <taxon>Pseudomonadales</taxon>
        <taxon>Pseudomonadaceae</taxon>
        <taxon>Pseudomonas</taxon>
    </lineage>
</organism>
<dbReference type="Gene3D" id="1.10.287.950">
    <property type="entry name" value="Methyl-accepting chemotaxis protein"/>
    <property type="match status" value="1"/>
</dbReference>
<dbReference type="SMART" id="SM00304">
    <property type="entry name" value="HAMP"/>
    <property type="match status" value="1"/>
</dbReference>
<feature type="domain" description="HAMP" evidence="12">
    <location>
        <begin position="217"/>
        <end position="270"/>
    </location>
</feature>
<dbReference type="Pfam" id="PF00672">
    <property type="entry name" value="HAMP"/>
    <property type="match status" value="1"/>
</dbReference>
<evidence type="ECO:0000256" key="3">
    <source>
        <dbReference type="ARBA" id="ARBA00022481"/>
    </source>
</evidence>
<reference evidence="13 14" key="1">
    <citation type="submission" date="2022-02" db="EMBL/GenBank/DDBJ databases">
        <title>Comparative genomics of the first Antarctic Pseudomonas spp. capable of biotransforming 2,4,6-Trinitrotoluene.</title>
        <authorList>
            <person name="Cabrera M.A."/>
            <person name="Marquez S.L."/>
            <person name="Perez-Donoso J.M."/>
        </authorList>
    </citation>
    <scope>NUCLEOTIDE SEQUENCE [LARGE SCALE GENOMIC DNA]</scope>
    <source>
        <strain evidence="13 14">TNT19</strain>
    </source>
</reference>
<keyword evidence="14" id="KW-1185">Reference proteome</keyword>
<dbReference type="PANTHER" id="PTHR32089:SF112">
    <property type="entry name" value="LYSOZYME-LIKE PROTEIN-RELATED"/>
    <property type="match status" value="1"/>
</dbReference>
<comment type="subcellular location">
    <subcellularLocation>
        <location evidence="1">Cell membrane</location>
    </subcellularLocation>
</comment>
<keyword evidence="7 9" id="KW-0807">Transducer</keyword>
<gene>
    <name evidence="13" type="ORF">L9059_00810</name>
</gene>
<comment type="caution">
    <text evidence="13">The sequence shown here is derived from an EMBL/GenBank/DDBJ whole genome shotgun (WGS) entry which is preliminary data.</text>
</comment>
<feature type="transmembrane region" description="Helical" evidence="10">
    <location>
        <begin position="13"/>
        <end position="34"/>
    </location>
</feature>
<accession>A0ABT0ESP2</accession>
<evidence type="ECO:0000259" key="11">
    <source>
        <dbReference type="PROSITE" id="PS50111"/>
    </source>
</evidence>
<proteinExistence type="inferred from homology"/>
<evidence type="ECO:0000256" key="8">
    <source>
        <dbReference type="ARBA" id="ARBA00029447"/>
    </source>
</evidence>
<keyword evidence="4 10" id="KW-0812">Transmembrane</keyword>
<feature type="domain" description="Methyl-accepting transducer" evidence="11">
    <location>
        <begin position="271"/>
        <end position="511"/>
    </location>
</feature>
<feature type="transmembrane region" description="Helical" evidence="10">
    <location>
        <begin position="197"/>
        <end position="220"/>
    </location>
</feature>
<dbReference type="SUPFAM" id="SSF58104">
    <property type="entry name" value="Methyl-accepting chemotaxis protein (MCP) signaling domain"/>
    <property type="match status" value="1"/>
</dbReference>
<evidence type="ECO:0000256" key="6">
    <source>
        <dbReference type="ARBA" id="ARBA00023136"/>
    </source>
</evidence>
<sequence length="547" mass="58943">MPLLRNASLKSKLLMAFTLVNLISIGTFISYAQYVKSLDIREQMDNRLRAAAHALPRLLGNDYLERARTSGGLMPGEYMKRVGELGEYAAEVGLKFAYTLMIESDGKVFFISDGASVEDIAGGNFAKHMEYYQDANPAVGTAARTGKLQFAEYTDSYGSFRSIFLPLTTESGQLYVVAADIALDSLQQAIDASLHSLLLIGLTTLAIGLVLSWLAALILVSTVRQLTDQLNHISDSRDLTYPVKVISGDELGRMGQRLAGLLKDLWQTLASALQMANSNQQLANTFQQCASDITRQIQQAACQLADVDQHGQMIQQAAEQSSNLAGAVRDNLKLAGVELSEAHGEMQRLIGDVHGSALVNVELAADLDQLSRDAGQISQVLQMITAISEQTNLLALNAAIEAARAGEAGRGFAVVADEVRKLAGQTQGVLSNAHQVIDKVIDAIRHISQRMSNTAEGSRQLAGGADDTLAALDALQLQMNQVRSTVDQALLSSEDIQHSVADMSGRLGGMREVFERTHKDVDAINRSAADLGDTALALKNGLQVFRT</sequence>
<dbReference type="Gene3D" id="6.10.340.10">
    <property type="match status" value="1"/>
</dbReference>
<dbReference type="Pfam" id="PF00015">
    <property type="entry name" value="MCPsignal"/>
    <property type="match status" value="1"/>
</dbReference>
<keyword evidence="3" id="KW-0488">Methylation</keyword>
<dbReference type="PROSITE" id="PS50885">
    <property type="entry name" value="HAMP"/>
    <property type="match status" value="1"/>
</dbReference>
<evidence type="ECO:0000256" key="9">
    <source>
        <dbReference type="PROSITE-ProRule" id="PRU00284"/>
    </source>
</evidence>
<dbReference type="EMBL" id="JAKNRW010000001">
    <property type="protein sequence ID" value="MCK1788753.1"/>
    <property type="molecule type" value="Genomic_DNA"/>
</dbReference>
<protein>
    <submittedName>
        <fullName evidence="13">Methyl-accepting chemotaxis protein</fullName>
    </submittedName>
</protein>
<evidence type="ECO:0000256" key="1">
    <source>
        <dbReference type="ARBA" id="ARBA00004236"/>
    </source>
</evidence>
<keyword evidence="5 10" id="KW-1133">Transmembrane helix</keyword>
<comment type="similarity">
    <text evidence="8">Belongs to the methyl-accepting chemotaxis (MCP) protein family.</text>
</comment>
<dbReference type="InterPro" id="IPR003660">
    <property type="entry name" value="HAMP_dom"/>
</dbReference>
<evidence type="ECO:0000256" key="2">
    <source>
        <dbReference type="ARBA" id="ARBA00022475"/>
    </source>
</evidence>
<evidence type="ECO:0000313" key="14">
    <source>
        <dbReference type="Proteomes" id="UP001299876"/>
    </source>
</evidence>
<evidence type="ECO:0000256" key="5">
    <source>
        <dbReference type="ARBA" id="ARBA00022989"/>
    </source>
</evidence>
<dbReference type="PROSITE" id="PS50111">
    <property type="entry name" value="CHEMOTAXIS_TRANSDUC_2"/>
    <property type="match status" value="1"/>
</dbReference>
<evidence type="ECO:0000256" key="10">
    <source>
        <dbReference type="SAM" id="Phobius"/>
    </source>
</evidence>
<dbReference type="InterPro" id="IPR004090">
    <property type="entry name" value="Chemotax_Me-accpt_rcpt"/>
</dbReference>